<comment type="caution">
    <text evidence="3">The sequence shown here is derived from an EMBL/GenBank/DDBJ whole genome shotgun (WGS) entry which is preliminary data.</text>
</comment>
<evidence type="ECO:0000313" key="3">
    <source>
        <dbReference type="EMBL" id="EAQ11007.1"/>
    </source>
</evidence>
<gene>
    <name evidence="3" type="ORF">RB2654_18096</name>
</gene>
<feature type="compositionally biased region" description="Pro residues" evidence="1">
    <location>
        <begin position="232"/>
        <end position="244"/>
    </location>
</feature>
<accession>A3VL88</accession>
<evidence type="ECO:0000313" key="4">
    <source>
        <dbReference type="Proteomes" id="UP000002931"/>
    </source>
</evidence>
<dbReference type="Proteomes" id="UP000002931">
    <property type="component" value="Unassembled WGS sequence"/>
</dbReference>
<reference evidence="3 4" key="1">
    <citation type="journal article" date="2010" name="J. Bacteriol.">
        <title>Genome sequences of Pelagibaca bermudensis HTCC2601T and Maritimibacter alkaliphilus HTCC2654T, the type strains of two marine Roseobacter genera.</title>
        <authorList>
            <person name="Thrash J.C."/>
            <person name="Cho J.C."/>
            <person name="Ferriera S."/>
            <person name="Johnson J."/>
            <person name="Vergin K.L."/>
            <person name="Giovannoni S.J."/>
        </authorList>
    </citation>
    <scope>NUCLEOTIDE SEQUENCE [LARGE SCALE GENOMIC DNA]</scope>
    <source>
        <strain evidence="3 4">HTCC2654</strain>
    </source>
</reference>
<proteinExistence type="predicted"/>
<dbReference type="InterPro" id="IPR007074">
    <property type="entry name" value="LicD/FKTN/FKRP_NTP_transf"/>
</dbReference>
<organism evidence="3 4">
    <name type="scientific">Maritimibacter alkaliphilus HTCC2654</name>
    <dbReference type="NCBI Taxonomy" id="314271"/>
    <lineage>
        <taxon>Bacteria</taxon>
        <taxon>Pseudomonadati</taxon>
        <taxon>Pseudomonadota</taxon>
        <taxon>Alphaproteobacteria</taxon>
        <taxon>Rhodobacterales</taxon>
        <taxon>Roseobacteraceae</taxon>
        <taxon>Maritimibacter</taxon>
    </lineage>
</organism>
<dbReference type="OrthoDB" id="7858913at2"/>
<evidence type="ECO:0000259" key="2">
    <source>
        <dbReference type="Pfam" id="PF04991"/>
    </source>
</evidence>
<dbReference type="GO" id="GO:0009100">
    <property type="term" value="P:glycoprotein metabolic process"/>
    <property type="evidence" value="ECO:0007669"/>
    <property type="project" value="UniProtKB-ARBA"/>
</dbReference>
<feature type="domain" description="LicD/FKTN/FKRP nucleotidyltransferase" evidence="2">
    <location>
        <begin position="49"/>
        <end position="84"/>
    </location>
</feature>
<name>A3VL88_9RHOB</name>
<dbReference type="STRING" id="314271.RB2654_18096"/>
<dbReference type="RefSeq" id="WP_008334193.1">
    <property type="nucleotide sequence ID" value="NZ_CH902578.1"/>
</dbReference>
<sequence length="260" mass="29037">MNLQLVIKHRVGVRMERLGADERPRFRVLSDHWEAALATLGDLSRTLDKAGVEHFVSDGTLLGLIRDAGFIPGDNDIDVKLPLEALTPDLVATLAGAGFVPFRQIFVQNRLVNVGVSRDSFHIDIAGLYCEDGTAFYDQPMLHSTGCFRNGFLTYGFPHTGRERFTVAGVRLWRPSAPERMLGAFYGPGWRVPVTHWDHFFSPPGLVRATGAPEFLRRVAGRWTEAQGAGDGPPPMPPADPMPPLEIKERRGWRNRIPWF</sequence>
<keyword evidence="4" id="KW-1185">Reference proteome</keyword>
<dbReference type="AlphaFoldDB" id="A3VL88"/>
<evidence type="ECO:0000256" key="1">
    <source>
        <dbReference type="SAM" id="MobiDB-lite"/>
    </source>
</evidence>
<dbReference type="EMBL" id="AAMT01000021">
    <property type="protein sequence ID" value="EAQ11007.1"/>
    <property type="molecule type" value="Genomic_DNA"/>
</dbReference>
<dbReference type="HOGENOM" id="CLU_1068758_0_0_5"/>
<dbReference type="Pfam" id="PF04991">
    <property type="entry name" value="LicD"/>
    <property type="match status" value="1"/>
</dbReference>
<feature type="region of interest" description="Disordered" evidence="1">
    <location>
        <begin position="226"/>
        <end position="246"/>
    </location>
</feature>
<protein>
    <recommendedName>
        <fullName evidence="2">LicD/FKTN/FKRP nucleotidyltransferase domain-containing protein</fullName>
    </recommendedName>
</protein>